<protein>
    <submittedName>
        <fullName evidence="1">Uncharacterized protein</fullName>
    </submittedName>
</protein>
<organism evidence="1">
    <name type="scientific">Cacopsylla melanoneura</name>
    <dbReference type="NCBI Taxonomy" id="428564"/>
    <lineage>
        <taxon>Eukaryota</taxon>
        <taxon>Metazoa</taxon>
        <taxon>Ecdysozoa</taxon>
        <taxon>Arthropoda</taxon>
        <taxon>Hexapoda</taxon>
        <taxon>Insecta</taxon>
        <taxon>Pterygota</taxon>
        <taxon>Neoptera</taxon>
        <taxon>Paraneoptera</taxon>
        <taxon>Hemiptera</taxon>
        <taxon>Sternorrhyncha</taxon>
        <taxon>Psylloidea</taxon>
        <taxon>Psyllidae</taxon>
        <taxon>Psyllinae</taxon>
        <taxon>Cacopsylla</taxon>
    </lineage>
</organism>
<proteinExistence type="predicted"/>
<name>A0A8D8M1C6_9HEMI</name>
<accession>A0A8D8M1C6</accession>
<reference evidence="1" key="1">
    <citation type="submission" date="2021-05" db="EMBL/GenBank/DDBJ databases">
        <authorList>
            <person name="Alioto T."/>
            <person name="Alioto T."/>
            <person name="Gomez Garrido J."/>
        </authorList>
    </citation>
    <scope>NUCLEOTIDE SEQUENCE</scope>
</reference>
<dbReference type="AlphaFoldDB" id="A0A8D8M1C6"/>
<evidence type="ECO:0000313" key="1">
    <source>
        <dbReference type="EMBL" id="CAG6620429.1"/>
    </source>
</evidence>
<dbReference type="EMBL" id="HBUF01047728">
    <property type="protein sequence ID" value="CAG6620429.1"/>
    <property type="molecule type" value="Transcribed_RNA"/>
</dbReference>
<sequence>MISAFEAVLKHPASRTATGIFAIEVVLNYAGTPLTATIKAIISPIEAITIISAFKNTLLHRASRTIKTINLSNEISAFEAVLKHSGILALEAVTMIPAFENNLPHPTSMIIKKVPVEDWHSSVKTCLFIFLFIDIKIVKIRLVEPEI</sequence>